<evidence type="ECO:0000256" key="2">
    <source>
        <dbReference type="ARBA" id="ARBA00023043"/>
    </source>
</evidence>
<dbReference type="EMBL" id="JAHUTI010039664">
    <property type="protein sequence ID" value="MED6244549.1"/>
    <property type="molecule type" value="Genomic_DNA"/>
</dbReference>
<keyword evidence="2" id="KW-0040">ANK repeat</keyword>
<organism evidence="3 4">
    <name type="scientific">Ataeniobius toweri</name>
    <dbReference type="NCBI Taxonomy" id="208326"/>
    <lineage>
        <taxon>Eukaryota</taxon>
        <taxon>Metazoa</taxon>
        <taxon>Chordata</taxon>
        <taxon>Craniata</taxon>
        <taxon>Vertebrata</taxon>
        <taxon>Euteleostomi</taxon>
        <taxon>Actinopterygii</taxon>
        <taxon>Neopterygii</taxon>
        <taxon>Teleostei</taxon>
        <taxon>Neoteleostei</taxon>
        <taxon>Acanthomorphata</taxon>
        <taxon>Ovalentaria</taxon>
        <taxon>Atherinomorphae</taxon>
        <taxon>Cyprinodontiformes</taxon>
        <taxon>Goodeidae</taxon>
        <taxon>Ataeniobius</taxon>
    </lineage>
</organism>
<dbReference type="PANTHER" id="PTHR24123">
    <property type="entry name" value="ANKYRIN REPEAT-CONTAINING"/>
    <property type="match status" value="1"/>
</dbReference>
<feature type="non-terminal residue" evidence="3">
    <location>
        <position position="1"/>
    </location>
</feature>
<dbReference type="PANTHER" id="PTHR24123:SF49">
    <property type="entry name" value="ANKYRIN-2-LIKE ISOFORM X1"/>
    <property type="match status" value="1"/>
</dbReference>
<evidence type="ECO:0000256" key="1">
    <source>
        <dbReference type="ARBA" id="ARBA00022737"/>
    </source>
</evidence>
<comment type="caution">
    <text evidence="3">The sequence shown here is derived from an EMBL/GenBank/DDBJ whole genome shotgun (WGS) entry which is preliminary data.</text>
</comment>
<keyword evidence="4" id="KW-1185">Reference proteome</keyword>
<gene>
    <name evidence="3" type="ORF">ATANTOWER_015716</name>
</gene>
<evidence type="ECO:0008006" key="5">
    <source>
        <dbReference type="Google" id="ProtNLM"/>
    </source>
</evidence>
<reference evidence="3 4" key="1">
    <citation type="submission" date="2021-07" db="EMBL/GenBank/DDBJ databases">
        <authorList>
            <person name="Palmer J.M."/>
        </authorList>
    </citation>
    <scope>NUCLEOTIDE SEQUENCE [LARGE SCALE GENOMIC DNA]</scope>
    <source>
        <strain evidence="3 4">AT_MEX2019</strain>
        <tissue evidence="3">Muscle</tissue>
    </source>
</reference>
<proteinExistence type="predicted"/>
<sequence length="539" mass="59660">VPTDFQAFDIQSKPFPATTATDSGMKTTMLFFDDKPITSVPIRLPGQPSYTTHRTVTPVLPVYEKASSLKSHLSRECPEWDLSPEQGQSHEHFSLNTNQFLIPPDHEPIFSSQQTLEVYECSQASSCDLSPVSPAFSAPSPAQFVSQDTISRESEVIEFSPGFRRVLSEFETTVSEFESNTPNIMQKKPSKVVESPHPSDSDLEFFDCQQEFSEPEYAMPENEITYHIFEPPSPRPRRSLDMGLLKDSPACTTEHFLQVEVERRLSSGSESLGEFAYDSDVSRDCAADGGLPVCEELPSRDQAGYYDDDDFLGMQIAEELGALSSDSSEEEVLTTRVVRRRIIIQADILPDIPPQTVTEEKYTDEHGNMVVKKITRKVIRKYASPDGSETQEVSIEGSHQEMVQIEEGDAVSRVVKRTVLHSEGDQKELTISKPLALGATTTSEFEVEPVQGRKVSKVVKTTVVRGERMEKQRGDPSLAADLPSAQEDFEKALGYAGGFGKVLLPHVVEKEIVQEDGSVVKRSGCVGVCKTGKADLAVH</sequence>
<keyword evidence="1" id="KW-0677">Repeat</keyword>
<accession>A0ABU7B2R6</accession>
<evidence type="ECO:0000313" key="4">
    <source>
        <dbReference type="Proteomes" id="UP001345963"/>
    </source>
</evidence>
<dbReference type="InterPro" id="IPR051165">
    <property type="entry name" value="Multifunctional_ANK_Repeat"/>
</dbReference>
<protein>
    <recommendedName>
        <fullName evidence="5">Ankyrin 2</fullName>
    </recommendedName>
</protein>
<evidence type="ECO:0000313" key="3">
    <source>
        <dbReference type="EMBL" id="MED6244549.1"/>
    </source>
</evidence>
<dbReference type="Proteomes" id="UP001345963">
    <property type="component" value="Unassembled WGS sequence"/>
</dbReference>
<name>A0ABU7B2R6_9TELE</name>